<reference evidence="4" key="2">
    <citation type="submission" date="2022-10" db="EMBL/GenBank/DDBJ databases">
        <authorList>
            <consortium name="ENA_rothamsted_submissions"/>
            <consortium name="culmorum"/>
            <person name="King R."/>
        </authorList>
    </citation>
    <scope>NUCLEOTIDE SEQUENCE</scope>
</reference>
<dbReference type="Gene3D" id="3.30.420.10">
    <property type="entry name" value="Ribonuclease H-like superfamily/Ribonuclease H"/>
    <property type="match status" value="1"/>
</dbReference>
<feature type="region of interest" description="Disordered" evidence="2">
    <location>
        <begin position="414"/>
        <end position="458"/>
    </location>
</feature>
<sequence>MENQSKYLVAVVGTEALDLIIDLCYPENPENVEISEIERFVEEYLSPKRSVIAERMIFRSSKQVENQSLNEYFVNLKKLSKACKFKTNDSLNENLRDQFVYGLSSDRIRQRIMTEKDEDLTFTRATELALSLEAVIREGGGGGPAAAAQAEPVYAVGGRRDSAPTRGRARRSRGYVGADGGSGGQRCYRCHGNHLAEKCSFLHSECYVCGRKGHIAKVCRLRKQRVVHGIDERASSESSSESECANGVTVYQMSDDDDLDDRWVISVKIIKTALRKALYEKQDLENSLQKFLFVYRSTPHSITCKTPAQLLLGRQVRTTFDLLRPSTSELVKQKQMKQIRYRNGSDRQFNVGDKVFFKLFKNNSFSWEKGVVSDRSGPLTYYVRFQDKYLKKHVDQLRKLHEVDDNIVDAAEFSSASEHKGQEQSNVVPEAVEPLGDVNMQRSYSKRNRKPVQRFVVQ</sequence>
<dbReference type="Proteomes" id="UP001153714">
    <property type="component" value="Chromosome 17"/>
</dbReference>
<feature type="domain" description="CCHC-type" evidence="3">
    <location>
        <begin position="206"/>
        <end position="220"/>
    </location>
</feature>
<dbReference type="InterPro" id="IPR001878">
    <property type="entry name" value="Znf_CCHC"/>
</dbReference>
<dbReference type="GO" id="GO:0003676">
    <property type="term" value="F:nucleic acid binding"/>
    <property type="evidence" value="ECO:0007669"/>
    <property type="project" value="InterPro"/>
</dbReference>
<dbReference type="PROSITE" id="PS50158">
    <property type="entry name" value="ZF_CCHC"/>
    <property type="match status" value="1"/>
</dbReference>
<dbReference type="PANTHER" id="PTHR37984:SF5">
    <property type="entry name" value="PROTEIN NYNRIN-LIKE"/>
    <property type="match status" value="1"/>
</dbReference>
<evidence type="ECO:0000256" key="2">
    <source>
        <dbReference type="SAM" id="MobiDB-lite"/>
    </source>
</evidence>
<evidence type="ECO:0000259" key="3">
    <source>
        <dbReference type="PROSITE" id="PS50158"/>
    </source>
</evidence>
<dbReference type="AlphaFoldDB" id="A0A9N9R060"/>
<keyword evidence="1" id="KW-0862">Zinc</keyword>
<protein>
    <recommendedName>
        <fullName evidence="3">CCHC-type domain-containing protein</fullName>
    </recommendedName>
</protein>
<dbReference type="PANTHER" id="PTHR37984">
    <property type="entry name" value="PROTEIN CBG26694"/>
    <property type="match status" value="1"/>
</dbReference>
<dbReference type="SMART" id="SM00343">
    <property type="entry name" value="ZnF_C2HC"/>
    <property type="match status" value="1"/>
</dbReference>
<name>A0A9N9R060_9NEOP</name>
<accession>A0A9N9R060</accession>
<dbReference type="GO" id="GO:0008270">
    <property type="term" value="F:zinc ion binding"/>
    <property type="evidence" value="ECO:0007669"/>
    <property type="project" value="UniProtKB-KW"/>
</dbReference>
<dbReference type="OrthoDB" id="10058156at2759"/>
<reference evidence="4" key="1">
    <citation type="submission" date="2021-12" db="EMBL/GenBank/DDBJ databases">
        <authorList>
            <person name="King R."/>
        </authorList>
    </citation>
    <scope>NUCLEOTIDE SEQUENCE</scope>
</reference>
<organism evidence="4 5">
    <name type="scientific">Diatraea saccharalis</name>
    <name type="common">sugarcane borer</name>
    <dbReference type="NCBI Taxonomy" id="40085"/>
    <lineage>
        <taxon>Eukaryota</taxon>
        <taxon>Metazoa</taxon>
        <taxon>Ecdysozoa</taxon>
        <taxon>Arthropoda</taxon>
        <taxon>Hexapoda</taxon>
        <taxon>Insecta</taxon>
        <taxon>Pterygota</taxon>
        <taxon>Neoptera</taxon>
        <taxon>Endopterygota</taxon>
        <taxon>Lepidoptera</taxon>
        <taxon>Glossata</taxon>
        <taxon>Ditrysia</taxon>
        <taxon>Pyraloidea</taxon>
        <taxon>Crambidae</taxon>
        <taxon>Crambinae</taxon>
        <taxon>Diatraea</taxon>
    </lineage>
</organism>
<dbReference type="InterPro" id="IPR036397">
    <property type="entry name" value="RNaseH_sf"/>
</dbReference>
<evidence type="ECO:0000256" key="1">
    <source>
        <dbReference type="PROSITE-ProRule" id="PRU00047"/>
    </source>
</evidence>
<feature type="region of interest" description="Disordered" evidence="2">
    <location>
        <begin position="157"/>
        <end position="181"/>
    </location>
</feature>
<keyword evidence="1" id="KW-0863">Zinc-finger</keyword>
<evidence type="ECO:0000313" key="4">
    <source>
        <dbReference type="EMBL" id="CAG9787188.1"/>
    </source>
</evidence>
<evidence type="ECO:0000313" key="5">
    <source>
        <dbReference type="Proteomes" id="UP001153714"/>
    </source>
</evidence>
<keyword evidence="1" id="KW-0479">Metal-binding</keyword>
<proteinExistence type="predicted"/>
<dbReference type="Gene3D" id="4.10.60.10">
    <property type="entry name" value="Zinc finger, CCHC-type"/>
    <property type="match status" value="1"/>
</dbReference>
<keyword evidence="5" id="KW-1185">Reference proteome</keyword>
<dbReference type="EMBL" id="OU893348">
    <property type="protein sequence ID" value="CAG9787188.1"/>
    <property type="molecule type" value="Genomic_DNA"/>
</dbReference>
<dbReference type="InterPro" id="IPR050951">
    <property type="entry name" value="Retrovirus_Pol_polyprotein"/>
</dbReference>
<gene>
    <name evidence="4" type="ORF">DIATSA_LOCUS5092</name>
</gene>